<accession>A0A6A5WSX7</accession>
<dbReference type="Proteomes" id="UP000799779">
    <property type="component" value="Unassembled WGS sequence"/>
</dbReference>
<sequence length="72" mass="7884">MQNSEIPVLISVGSLPGVVPSNSSQITLVSVMQELVMVAVSPMLELIPTKACSCSFRRIGKVCRSPRRRSRR</sequence>
<reference evidence="1" key="1">
    <citation type="journal article" date="2020" name="Stud. Mycol.">
        <title>101 Dothideomycetes genomes: a test case for predicting lifestyles and emergence of pathogens.</title>
        <authorList>
            <person name="Haridas S."/>
            <person name="Albert R."/>
            <person name="Binder M."/>
            <person name="Bloem J."/>
            <person name="Labutti K."/>
            <person name="Salamov A."/>
            <person name="Andreopoulos B."/>
            <person name="Baker S."/>
            <person name="Barry K."/>
            <person name="Bills G."/>
            <person name="Bluhm B."/>
            <person name="Cannon C."/>
            <person name="Castanera R."/>
            <person name="Culley D."/>
            <person name="Daum C."/>
            <person name="Ezra D."/>
            <person name="Gonzalez J."/>
            <person name="Henrissat B."/>
            <person name="Kuo A."/>
            <person name="Liang C."/>
            <person name="Lipzen A."/>
            <person name="Lutzoni F."/>
            <person name="Magnuson J."/>
            <person name="Mondo S."/>
            <person name="Nolan M."/>
            <person name="Ohm R."/>
            <person name="Pangilinan J."/>
            <person name="Park H.-J."/>
            <person name="Ramirez L."/>
            <person name="Alfaro M."/>
            <person name="Sun H."/>
            <person name="Tritt A."/>
            <person name="Yoshinaga Y."/>
            <person name="Zwiers L.-H."/>
            <person name="Turgeon B."/>
            <person name="Goodwin S."/>
            <person name="Spatafora J."/>
            <person name="Crous P."/>
            <person name="Grigoriev I."/>
        </authorList>
    </citation>
    <scope>NUCLEOTIDE SEQUENCE</scope>
    <source>
        <strain evidence="1">CBS 123094</strain>
    </source>
</reference>
<keyword evidence="2" id="KW-1185">Reference proteome</keyword>
<organism evidence="1 2">
    <name type="scientific">Amniculicola lignicola CBS 123094</name>
    <dbReference type="NCBI Taxonomy" id="1392246"/>
    <lineage>
        <taxon>Eukaryota</taxon>
        <taxon>Fungi</taxon>
        <taxon>Dikarya</taxon>
        <taxon>Ascomycota</taxon>
        <taxon>Pezizomycotina</taxon>
        <taxon>Dothideomycetes</taxon>
        <taxon>Pleosporomycetidae</taxon>
        <taxon>Pleosporales</taxon>
        <taxon>Amniculicolaceae</taxon>
        <taxon>Amniculicola</taxon>
    </lineage>
</organism>
<gene>
    <name evidence="1" type="ORF">P154DRAFT_65822</name>
</gene>
<evidence type="ECO:0000313" key="2">
    <source>
        <dbReference type="Proteomes" id="UP000799779"/>
    </source>
</evidence>
<protein>
    <submittedName>
        <fullName evidence="1">Uncharacterized protein</fullName>
    </submittedName>
</protein>
<dbReference type="AlphaFoldDB" id="A0A6A5WSX7"/>
<name>A0A6A5WSX7_9PLEO</name>
<evidence type="ECO:0000313" key="1">
    <source>
        <dbReference type="EMBL" id="KAF2004064.1"/>
    </source>
</evidence>
<dbReference type="EMBL" id="ML977569">
    <property type="protein sequence ID" value="KAF2004064.1"/>
    <property type="molecule type" value="Genomic_DNA"/>
</dbReference>
<proteinExistence type="predicted"/>